<keyword evidence="3" id="KW-1185">Reference proteome</keyword>
<reference evidence="2" key="1">
    <citation type="submission" date="2020-04" db="EMBL/GenBank/DDBJ databases">
        <title>Analysis of mating type loci in Filobasidium floriforme.</title>
        <authorList>
            <person name="Nowrousian M."/>
        </authorList>
    </citation>
    <scope>NUCLEOTIDE SEQUENCE</scope>
    <source>
        <strain evidence="2">CBS 6242</strain>
    </source>
</reference>
<feature type="compositionally biased region" description="Low complexity" evidence="1">
    <location>
        <begin position="42"/>
        <end position="71"/>
    </location>
</feature>
<evidence type="ECO:0000313" key="2">
    <source>
        <dbReference type="EMBL" id="KAG7530427.1"/>
    </source>
</evidence>
<feature type="compositionally biased region" description="Acidic residues" evidence="1">
    <location>
        <begin position="262"/>
        <end position="278"/>
    </location>
</feature>
<organism evidence="2 3">
    <name type="scientific">Filobasidium floriforme</name>
    <dbReference type="NCBI Taxonomy" id="5210"/>
    <lineage>
        <taxon>Eukaryota</taxon>
        <taxon>Fungi</taxon>
        <taxon>Dikarya</taxon>
        <taxon>Basidiomycota</taxon>
        <taxon>Agaricomycotina</taxon>
        <taxon>Tremellomycetes</taxon>
        <taxon>Filobasidiales</taxon>
        <taxon>Filobasidiaceae</taxon>
        <taxon>Filobasidium</taxon>
    </lineage>
</organism>
<sequence length="368" mass="40842">MMDPPSSPLGPPPTRLSHDHRRSITPETFYDADDALPPPPSALSLVYTSSPKPSGSKQPQPQPSSSSKPGSDPFPLHPDRFPSVRRGKRQNQKQNQQGTRADQKKQKPQGAAEAVCVYPGPEPPTGVSRLVYLEKVKEDEDIVTTMLRRVIDHDPRNVYNWSSPTARLSMKQKKKLLTKVVHPDLVILTGTDRCLACQSLVDPPDLPPNWVRWPCARILAQGPKRSCIACFRRDGGDTCKCTFAPLKGTSSAEPNPGLDYVSDNDNDNENEHDNDETEPGAQSRKAPRANVIPKDQDKDPLSPEEAARLRAHMSGMFRRYATLLGEYGEEIQDPDPNRVHAVPLEVIQDQIGKVQGSRFARLIHKGVR</sequence>
<accession>A0A8K0JIY8</accession>
<feature type="region of interest" description="Disordered" evidence="1">
    <location>
        <begin position="1"/>
        <end position="120"/>
    </location>
</feature>
<protein>
    <submittedName>
        <fullName evidence="2">Uncharacterized protein</fullName>
    </submittedName>
</protein>
<dbReference type="EMBL" id="JABELV010000118">
    <property type="protein sequence ID" value="KAG7530427.1"/>
    <property type="molecule type" value="Genomic_DNA"/>
</dbReference>
<evidence type="ECO:0000256" key="1">
    <source>
        <dbReference type="SAM" id="MobiDB-lite"/>
    </source>
</evidence>
<evidence type="ECO:0000313" key="3">
    <source>
        <dbReference type="Proteomes" id="UP000812966"/>
    </source>
</evidence>
<dbReference type="Proteomes" id="UP000812966">
    <property type="component" value="Unassembled WGS sequence"/>
</dbReference>
<feature type="compositionally biased region" description="Pro residues" evidence="1">
    <location>
        <begin position="1"/>
        <end position="14"/>
    </location>
</feature>
<feature type="region of interest" description="Disordered" evidence="1">
    <location>
        <begin position="252"/>
        <end position="302"/>
    </location>
</feature>
<comment type="caution">
    <text evidence="2">The sequence shown here is derived from an EMBL/GenBank/DDBJ whole genome shotgun (WGS) entry which is preliminary data.</text>
</comment>
<name>A0A8K0JIY8_9TREE</name>
<gene>
    <name evidence="2" type="ORF">FFLO_05026</name>
</gene>
<proteinExistence type="predicted"/>
<dbReference type="AlphaFoldDB" id="A0A8K0JIY8"/>